<organism evidence="6 7">
    <name type="scientific">Candidatus Methanofishera endochildressiae</name>
    <dbReference type="NCBI Taxonomy" id="2738884"/>
    <lineage>
        <taxon>Bacteria</taxon>
        <taxon>Pseudomonadati</taxon>
        <taxon>Pseudomonadota</taxon>
        <taxon>Gammaproteobacteria</taxon>
        <taxon>Candidatus Methanofishera</taxon>
    </lineage>
</organism>
<dbReference type="CDD" id="cd01421">
    <property type="entry name" value="IMPCH"/>
    <property type="match status" value="1"/>
</dbReference>
<dbReference type="GO" id="GO:0004643">
    <property type="term" value="F:phosphoribosylaminoimidazolecarboxamide formyltransferase activity"/>
    <property type="evidence" value="ECO:0007669"/>
    <property type="project" value="InterPro"/>
</dbReference>
<dbReference type="PANTHER" id="PTHR11692">
    <property type="entry name" value="BIFUNCTIONAL PURINE BIOSYNTHESIS PROTEIN PURH"/>
    <property type="match status" value="1"/>
</dbReference>
<dbReference type="InterPro" id="IPR002695">
    <property type="entry name" value="PurH-like"/>
</dbReference>
<dbReference type="AlphaFoldDB" id="A0A7Z0MQ66"/>
<dbReference type="Gene3D" id="3.40.50.1380">
    <property type="entry name" value="Methylglyoxal synthase-like domain"/>
    <property type="match status" value="1"/>
</dbReference>
<evidence type="ECO:0000313" key="6">
    <source>
        <dbReference type="EMBL" id="NYT47547.1"/>
    </source>
</evidence>
<comment type="caution">
    <text evidence="6">The sequence shown here is derived from an EMBL/GenBank/DDBJ whole genome shotgun (WGS) entry which is preliminary data.</text>
</comment>
<dbReference type="GO" id="GO:0006189">
    <property type="term" value="P:'de novo' IMP biosynthetic process"/>
    <property type="evidence" value="ECO:0007669"/>
    <property type="project" value="TreeGrafter"/>
</dbReference>
<dbReference type="EMBL" id="JACCHS010000175">
    <property type="protein sequence ID" value="NYT47547.1"/>
    <property type="molecule type" value="Genomic_DNA"/>
</dbReference>
<evidence type="ECO:0000259" key="5">
    <source>
        <dbReference type="PROSITE" id="PS51855"/>
    </source>
</evidence>
<protein>
    <recommendedName>
        <fullName evidence="5">MGS-like domain-containing protein</fullName>
    </recommendedName>
</protein>
<evidence type="ECO:0000256" key="4">
    <source>
        <dbReference type="ARBA" id="ARBA00023268"/>
    </source>
</evidence>
<sequence>MKKKVNRALISVSNKTGVLEFCRELDQLGIELLSTGGTARLLADNDINVTEVSDYTGFPEMMDGRVKTLHPKIHGGILGRRGIDDQVMADSGIKAIDMVVVNLYPFAETVAKPDCDSSIVAKNIDIGTSMTKNAAKNHIYISAISWQPVLVVE</sequence>
<evidence type="ECO:0000256" key="3">
    <source>
        <dbReference type="ARBA" id="ARBA00022801"/>
    </source>
</evidence>
<dbReference type="GO" id="GO:0005829">
    <property type="term" value="C:cytosol"/>
    <property type="evidence" value="ECO:0007669"/>
    <property type="project" value="TreeGrafter"/>
</dbReference>
<dbReference type="PANTHER" id="PTHR11692:SF0">
    <property type="entry name" value="BIFUNCTIONAL PURINE BIOSYNTHESIS PROTEIN ATIC"/>
    <property type="match status" value="1"/>
</dbReference>
<dbReference type="FunFam" id="3.40.50.1380:FF:000001">
    <property type="entry name" value="Bifunctional purine biosynthesis protein PurH"/>
    <property type="match status" value="1"/>
</dbReference>
<keyword evidence="1" id="KW-0808">Transferase</keyword>
<keyword evidence="3" id="KW-0378">Hydrolase</keyword>
<dbReference type="SMART" id="SM00851">
    <property type="entry name" value="MGS"/>
    <property type="match status" value="1"/>
</dbReference>
<dbReference type="Pfam" id="PF02142">
    <property type="entry name" value="MGS"/>
    <property type="match status" value="1"/>
</dbReference>
<name>A0A7Z0MQ66_9GAMM</name>
<dbReference type="InterPro" id="IPR011607">
    <property type="entry name" value="MGS-like_dom"/>
</dbReference>
<reference evidence="6 7" key="1">
    <citation type="submission" date="2020-05" db="EMBL/GenBank/DDBJ databases">
        <title>Horizontal transmission and recombination maintain forever young bacterial symbiont genomes.</title>
        <authorList>
            <person name="Russell S.L."/>
            <person name="Pepper-Tunick E."/>
            <person name="Svedberg J."/>
            <person name="Byrne A."/>
            <person name="Ruelas Castillo J."/>
            <person name="Vollmers C."/>
            <person name="Beinart R.A."/>
            <person name="Corbett-Detig R."/>
        </authorList>
    </citation>
    <scope>NUCLEOTIDE SEQUENCE [LARGE SCALE GENOMIC DNA]</scope>
    <source>
        <strain evidence="6">4727-3</strain>
    </source>
</reference>
<dbReference type="InterPro" id="IPR036914">
    <property type="entry name" value="MGS-like_dom_sf"/>
</dbReference>
<evidence type="ECO:0000313" key="7">
    <source>
        <dbReference type="Proteomes" id="UP000537890"/>
    </source>
</evidence>
<proteinExistence type="predicted"/>
<dbReference type="SUPFAM" id="SSF52335">
    <property type="entry name" value="Methylglyoxal synthase-like"/>
    <property type="match status" value="1"/>
</dbReference>
<dbReference type="GO" id="GO:0003937">
    <property type="term" value="F:IMP cyclohydrolase activity"/>
    <property type="evidence" value="ECO:0007669"/>
    <property type="project" value="InterPro"/>
</dbReference>
<dbReference type="Proteomes" id="UP000537890">
    <property type="component" value="Unassembled WGS sequence"/>
</dbReference>
<accession>A0A7Z0MQ66</accession>
<evidence type="ECO:0000256" key="2">
    <source>
        <dbReference type="ARBA" id="ARBA00022755"/>
    </source>
</evidence>
<feature type="domain" description="MGS-like" evidence="5">
    <location>
        <begin position="1"/>
        <end position="145"/>
    </location>
</feature>
<gene>
    <name evidence="6" type="ORF">H0A75_08290</name>
</gene>
<keyword evidence="2" id="KW-0658">Purine biosynthesis</keyword>
<evidence type="ECO:0000256" key="1">
    <source>
        <dbReference type="ARBA" id="ARBA00022679"/>
    </source>
</evidence>
<keyword evidence="4" id="KW-0511">Multifunctional enzyme</keyword>
<dbReference type="PROSITE" id="PS51855">
    <property type="entry name" value="MGS"/>
    <property type="match status" value="1"/>
</dbReference>